<comment type="caution">
    <text evidence="2">The sequence shown here is derived from an EMBL/GenBank/DDBJ whole genome shotgun (WGS) entry which is preliminary data.</text>
</comment>
<feature type="compositionally biased region" description="Basic and acidic residues" evidence="1">
    <location>
        <begin position="38"/>
        <end position="48"/>
    </location>
</feature>
<sequence length="48" mass="5292">MNRRAGPGLERLAGSRDKKITAKTSAANHHAAHINADPTREIAWKEKD</sequence>
<keyword evidence="3" id="KW-1185">Reference proteome</keyword>
<evidence type="ECO:0000256" key="1">
    <source>
        <dbReference type="SAM" id="MobiDB-lite"/>
    </source>
</evidence>
<feature type="compositionally biased region" description="Low complexity" evidence="1">
    <location>
        <begin position="26"/>
        <end position="36"/>
    </location>
</feature>
<organism evidence="2 3">
    <name type="scientific">Rhodopirellula sallentina SM41</name>
    <dbReference type="NCBI Taxonomy" id="1263870"/>
    <lineage>
        <taxon>Bacteria</taxon>
        <taxon>Pseudomonadati</taxon>
        <taxon>Planctomycetota</taxon>
        <taxon>Planctomycetia</taxon>
        <taxon>Pirellulales</taxon>
        <taxon>Pirellulaceae</taxon>
        <taxon>Rhodopirellula</taxon>
    </lineage>
</organism>
<proteinExistence type="predicted"/>
<name>M5UAF4_9BACT</name>
<evidence type="ECO:0000313" key="3">
    <source>
        <dbReference type="Proteomes" id="UP000011885"/>
    </source>
</evidence>
<dbReference type="Proteomes" id="UP000011885">
    <property type="component" value="Unassembled WGS sequence"/>
</dbReference>
<protein>
    <submittedName>
        <fullName evidence="2">Uncharacterized protein</fullName>
    </submittedName>
</protein>
<dbReference type="PATRIC" id="fig|1263870.3.peg.191"/>
<reference evidence="2 3" key="1">
    <citation type="journal article" date="2013" name="Mar. Genomics">
        <title>Expression of sulfatases in Rhodopirellula baltica and the diversity of sulfatases in the genus Rhodopirellula.</title>
        <authorList>
            <person name="Wegner C.E."/>
            <person name="Richter-Heitmann T."/>
            <person name="Klindworth A."/>
            <person name="Klockow C."/>
            <person name="Richter M."/>
            <person name="Achstetter T."/>
            <person name="Glockner F.O."/>
            <person name="Harder J."/>
        </authorList>
    </citation>
    <scope>NUCLEOTIDE SEQUENCE [LARGE SCALE GENOMIC DNA]</scope>
    <source>
        <strain evidence="2 3">SM41</strain>
    </source>
</reference>
<evidence type="ECO:0000313" key="2">
    <source>
        <dbReference type="EMBL" id="EMI58400.1"/>
    </source>
</evidence>
<gene>
    <name evidence="2" type="ORF">RSSM_00169</name>
</gene>
<dbReference type="AlphaFoldDB" id="M5UAF4"/>
<accession>M5UAF4</accession>
<feature type="region of interest" description="Disordered" evidence="1">
    <location>
        <begin position="1"/>
        <end position="48"/>
    </location>
</feature>
<dbReference type="EMBL" id="ANOH01000009">
    <property type="protein sequence ID" value="EMI58400.1"/>
    <property type="molecule type" value="Genomic_DNA"/>
</dbReference>